<dbReference type="EC" id="2.7.8.5" evidence="4 15"/>
<dbReference type="InterPro" id="IPR048254">
    <property type="entry name" value="CDP_ALCOHOL_P_TRANSF_CS"/>
</dbReference>
<evidence type="ECO:0000256" key="3">
    <source>
        <dbReference type="ARBA" id="ARBA00010441"/>
    </source>
</evidence>
<evidence type="ECO:0000256" key="17">
    <source>
        <dbReference type="SAM" id="Phobius"/>
    </source>
</evidence>
<evidence type="ECO:0000256" key="16">
    <source>
        <dbReference type="RuleBase" id="RU003750"/>
    </source>
</evidence>
<feature type="transmembrane region" description="Helical" evidence="17">
    <location>
        <begin position="129"/>
        <end position="146"/>
    </location>
</feature>
<evidence type="ECO:0000256" key="4">
    <source>
        <dbReference type="ARBA" id="ARBA00013170"/>
    </source>
</evidence>
<name>A0ABU3B4L4_9GAMM</name>
<evidence type="ECO:0000256" key="2">
    <source>
        <dbReference type="ARBA" id="ARBA00005042"/>
    </source>
</evidence>
<dbReference type="InterPro" id="IPR004570">
    <property type="entry name" value="Phosphatidylglycerol_P_synth"/>
</dbReference>
<keyword evidence="8 17" id="KW-0812">Transmembrane</keyword>
<dbReference type="RefSeq" id="WP_311657137.1">
    <property type="nucleotide sequence ID" value="NZ_JAVRHY010000002.1"/>
</dbReference>
<feature type="transmembrane region" description="Helical" evidence="17">
    <location>
        <begin position="152"/>
        <end position="175"/>
    </location>
</feature>
<evidence type="ECO:0000256" key="12">
    <source>
        <dbReference type="ARBA" id="ARBA00023209"/>
    </source>
</evidence>
<evidence type="ECO:0000256" key="7">
    <source>
        <dbReference type="ARBA" id="ARBA00022679"/>
    </source>
</evidence>
<keyword evidence="19" id="KW-1185">Reference proteome</keyword>
<keyword evidence="13" id="KW-1208">Phospholipid metabolism</keyword>
<evidence type="ECO:0000313" key="18">
    <source>
        <dbReference type="EMBL" id="MDT0617391.1"/>
    </source>
</evidence>
<evidence type="ECO:0000256" key="9">
    <source>
        <dbReference type="ARBA" id="ARBA00022989"/>
    </source>
</evidence>
<keyword evidence="9 17" id="KW-1133">Transmembrane helix</keyword>
<dbReference type="Pfam" id="PF01066">
    <property type="entry name" value="CDP-OH_P_transf"/>
    <property type="match status" value="1"/>
</dbReference>
<evidence type="ECO:0000256" key="11">
    <source>
        <dbReference type="ARBA" id="ARBA00023136"/>
    </source>
</evidence>
<dbReference type="InterPro" id="IPR050324">
    <property type="entry name" value="CDP-alcohol_PTase-I"/>
</dbReference>
<gene>
    <name evidence="18" type="primary">pgsA</name>
    <name evidence="18" type="ORF">RM531_02790</name>
</gene>
<dbReference type="InterPro" id="IPR000462">
    <property type="entry name" value="CDP-OH_P_trans"/>
</dbReference>
<proteinExistence type="inferred from homology"/>
<comment type="pathway">
    <text evidence="2">Phospholipid metabolism; phosphatidylglycerol biosynthesis; phosphatidylglycerol from CDP-diacylglycerol: step 1/2.</text>
</comment>
<dbReference type="PANTHER" id="PTHR14269:SF62">
    <property type="entry name" value="CDP-DIACYLGLYCEROL--GLYCEROL-3-PHOSPHATE 3-PHOSPHATIDYLTRANSFERASE 1, CHLOROPLASTIC"/>
    <property type="match status" value="1"/>
</dbReference>
<evidence type="ECO:0000256" key="10">
    <source>
        <dbReference type="ARBA" id="ARBA00023098"/>
    </source>
</evidence>
<dbReference type="PANTHER" id="PTHR14269">
    <property type="entry name" value="CDP-DIACYLGLYCEROL--GLYCEROL-3-PHOSPHATE 3-PHOSPHATIDYLTRANSFERASE-RELATED"/>
    <property type="match status" value="1"/>
</dbReference>
<dbReference type="GO" id="GO:0008444">
    <property type="term" value="F:CDP-diacylglycerol-glycerol-3-phosphate 3-phosphatidyltransferase activity"/>
    <property type="evidence" value="ECO:0007669"/>
    <property type="project" value="UniProtKB-EC"/>
</dbReference>
<evidence type="ECO:0000256" key="13">
    <source>
        <dbReference type="ARBA" id="ARBA00023264"/>
    </source>
</evidence>
<comment type="similarity">
    <text evidence="3 16">Belongs to the CDP-alcohol phosphatidyltransferase class-I family.</text>
</comment>
<dbReference type="Proteomes" id="UP001259982">
    <property type="component" value="Unassembled WGS sequence"/>
</dbReference>
<organism evidence="18 19">
    <name type="scientific">Spectribacter acetivorans</name>
    <dbReference type="NCBI Taxonomy" id="3075603"/>
    <lineage>
        <taxon>Bacteria</taxon>
        <taxon>Pseudomonadati</taxon>
        <taxon>Pseudomonadota</taxon>
        <taxon>Gammaproteobacteria</taxon>
        <taxon>Salinisphaerales</taxon>
        <taxon>Salinisphaeraceae</taxon>
        <taxon>Spectribacter</taxon>
    </lineage>
</organism>
<keyword evidence="12" id="KW-0594">Phospholipid biosynthesis</keyword>
<protein>
    <recommendedName>
        <fullName evidence="5 15">CDP-diacylglycerol--glycerol-3-phosphate 3-phosphatidyltransferase</fullName>
        <ecNumber evidence="4 15">2.7.8.5</ecNumber>
    </recommendedName>
</protein>
<dbReference type="EMBL" id="JAVRHY010000002">
    <property type="protein sequence ID" value="MDT0617391.1"/>
    <property type="molecule type" value="Genomic_DNA"/>
</dbReference>
<evidence type="ECO:0000256" key="14">
    <source>
        <dbReference type="ARBA" id="ARBA00048586"/>
    </source>
</evidence>
<dbReference type="PIRSF" id="PIRSF000847">
    <property type="entry name" value="Phos_ph_gly_syn"/>
    <property type="match status" value="1"/>
</dbReference>
<keyword evidence="10" id="KW-0443">Lipid metabolism</keyword>
<reference evidence="18 19" key="1">
    <citation type="submission" date="2023-09" db="EMBL/GenBank/DDBJ databases">
        <authorList>
            <person name="Rey-Velasco X."/>
        </authorList>
    </citation>
    <scope>NUCLEOTIDE SEQUENCE [LARGE SCALE GENOMIC DNA]</scope>
    <source>
        <strain evidence="18 19">P385</strain>
    </source>
</reference>
<evidence type="ECO:0000256" key="8">
    <source>
        <dbReference type="ARBA" id="ARBA00022692"/>
    </source>
</evidence>
<dbReference type="InterPro" id="IPR043130">
    <property type="entry name" value="CDP-OH_PTrfase_TM_dom"/>
</dbReference>
<evidence type="ECO:0000256" key="5">
    <source>
        <dbReference type="ARBA" id="ARBA00014944"/>
    </source>
</evidence>
<accession>A0ABU3B4L4</accession>
<comment type="caution">
    <text evidence="18">The sequence shown here is derived from an EMBL/GenBank/DDBJ whole genome shotgun (WGS) entry which is preliminary data.</text>
</comment>
<keyword evidence="6" id="KW-0444">Lipid biosynthesis</keyword>
<keyword evidence="7 16" id="KW-0808">Transferase</keyword>
<evidence type="ECO:0000256" key="1">
    <source>
        <dbReference type="ARBA" id="ARBA00004141"/>
    </source>
</evidence>
<feature type="transmembrane region" description="Helical" evidence="17">
    <location>
        <begin position="7"/>
        <end position="29"/>
    </location>
</feature>
<evidence type="ECO:0000313" key="19">
    <source>
        <dbReference type="Proteomes" id="UP001259982"/>
    </source>
</evidence>
<dbReference type="PROSITE" id="PS00379">
    <property type="entry name" value="CDP_ALCOHOL_P_TRANSF"/>
    <property type="match status" value="1"/>
</dbReference>
<dbReference type="Gene3D" id="1.20.120.1760">
    <property type="match status" value="1"/>
</dbReference>
<evidence type="ECO:0000256" key="15">
    <source>
        <dbReference type="NCBIfam" id="TIGR00560"/>
    </source>
</evidence>
<sequence>MQLNLPTWLTLFRLVMIPVVVIVLCLSFPGRDYLAAGGFAAALITDWFDGWLARRWDQASAFGAFLDPVADKLLVCALLVMLVFHDPRVVVAIPAVIIVGREITVSALREWMAELGKRQSVAVGSLGKYKTAIQMTAILVMLLDLSQPRGTLYAVGLVLLGIAAALTVWSMVAYLRAAWPHLRD</sequence>
<keyword evidence="11 17" id="KW-0472">Membrane</keyword>
<comment type="subcellular location">
    <subcellularLocation>
        <location evidence="1">Membrane</location>
        <topology evidence="1">Multi-pass membrane protein</topology>
    </subcellularLocation>
</comment>
<comment type="catalytic activity">
    <reaction evidence="14">
        <text>a CDP-1,2-diacyl-sn-glycerol + sn-glycerol 3-phosphate = a 1,2-diacyl-sn-glycero-3-phospho-(1'-sn-glycero-3'-phosphate) + CMP + H(+)</text>
        <dbReference type="Rhea" id="RHEA:12593"/>
        <dbReference type="ChEBI" id="CHEBI:15378"/>
        <dbReference type="ChEBI" id="CHEBI:57597"/>
        <dbReference type="ChEBI" id="CHEBI:58332"/>
        <dbReference type="ChEBI" id="CHEBI:60110"/>
        <dbReference type="ChEBI" id="CHEBI:60377"/>
        <dbReference type="EC" id="2.7.8.5"/>
    </reaction>
</comment>
<dbReference type="NCBIfam" id="TIGR00560">
    <property type="entry name" value="pgsA"/>
    <property type="match status" value="1"/>
</dbReference>
<evidence type="ECO:0000256" key="6">
    <source>
        <dbReference type="ARBA" id="ARBA00022516"/>
    </source>
</evidence>